<proteinExistence type="predicted"/>
<feature type="transmembrane region" description="Helical" evidence="1">
    <location>
        <begin position="20"/>
        <end position="39"/>
    </location>
</feature>
<keyword evidence="1 2" id="KW-0812">Transmembrane</keyword>
<accession>A0A8F8PJT5</accession>
<evidence type="ECO:0000313" key="2">
    <source>
        <dbReference type="EMBL" id="QYA18293.1"/>
    </source>
</evidence>
<organism evidence="2">
    <name type="scientific">Clandestinovirus</name>
    <dbReference type="NCBI Taxonomy" id="2831644"/>
    <lineage>
        <taxon>Viruses</taxon>
    </lineage>
</organism>
<feature type="transmembrane region" description="Helical" evidence="1">
    <location>
        <begin position="51"/>
        <end position="73"/>
    </location>
</feature>
<keyword evidence="1" id="KW-1133">Transmembrane helix</keyword>
<name>A0A8F8PJT5_9VIRU</name>
<keyword evidence="1" id="KW-0472">Membrane</keyword>
<gene>
    <name evidence="2" type="ORF">KOM_12_23</name>
</gene>
<dbReference type="EMBL" id="MZ420154">
    <property type="protein sequence ID" value="QYA18293.1"/>
    <property type="molecule type" value="Genomic_DNA"/>
</dbReference>
<reference evidence="2" key="1">
    <citation type="submission" date="2021-06" db="EMBL/GenBank/DDBJ databases">
        <authorList>
            <person name="Rolland C."/>
        </authorList>
    </citation>
    <scope>NUCLEOTIDE SEQUENCE</scope>
    <source>
        <strain evidence="2">347.936635</strain>
    </source>
</reference>
<protein>
    <submittedName>
        <fullName evidence="2">Transmembrane protein</fullName>
    </submittedName>
</protein>
<sequence length="93" mass="10299">MQNNNQEQQTQVPEQAKTAGLLGLAFYLAGVPLAGYLSWKCNRNHGFGRGSSSLFALFAGLGSWGYVSNYFWFKSYTCDITYEKCKAAGVIQQ</sequence>
<evidence type="ECO:0000256" key="1">
    <source>
        <dbReference type="SAM" id="Phobius"/>
    </source>
</evidence>